<dbReference type="Pfam" id="PF13489">
    <property type="entry name" value="Methyltransf_23"/>
    <property type="match status" value="1"/>
</dbReference>
<evidence type="ECO:0008006" key="3">
    <source>
        <dbReference type="Google" id="ProtNLM"/>
    </source>
</evidence>
<evidence type="ECO:0000313" key="1">
    <source>
        <dbReference type="EMBL" id="KQL48734.1"/>
    </source>
</evidence>
<dbReference type="CDD" id="cd02440">
    <property type="entry name" value="AdoMet_MTases"/>
    <property type="match status" value="1"/>
</dbReference>
<name>A0ABR5NBH9_BRECH</name>
<dbReference type="SUPFAM" id="SSF53335">
    <property type="entry name" value="S-adenosyl-L-methionine-dependent methyltransferases"/>
    <property type="match status" value="1"/>
</dbReference>
<dbReference type="Proteomes" id="UP000051063">
    <property type="component" value="Unassembled WGS sequence"/>
</dbReference>
<reference evidence="1 2" key="1">
    <citation type="submission" date="2015-09" db="EMBL/GenBank/DDBJ databases">
        <title>Genome sequencing project for genomic taxonomy and phylogenomics of Bacillus-like bacteria.</title>
        <authorList>
            <person name="Liu B."/>
            <person name="Wang J."/>
            <person name="Zhu Y."/>
            <person name="Liu G."/>
            <person name="Chen Q."/>
            <person name="Chen Z."/>
            <person name="Lan J."/>
            <person name="Che J."/>
            <person name="Ge C."/>
            <person name="Shi H."/>
            <person name="Pan Z."/>
            <person name="Liu X."/>
        </authorList>
    </citation>
    <scope>NUCLEOTIDE SEQUENCE [LARGE SCALE GENOMIC DNA]</scope>
    <source>
        <strain evidence="1 2">DSM 8552</strain>
    </source>
</reference>
<dbReference type="InterPro" id="IPR029063">
    <property type="entry name" value="SAM-dependent_MTases_sf"/>
</dbReference>
<comment type="caution">
    <text evidence="1">The sequence shown here is derived from an EMBL/GenBank/DDBJ whole genome shotgun (WGS) entry which is preliminary data.</text>
</comment>
<proteinExistence type="predicted"/>
<evidence type="ECO:0000313" key="2">
    <source>
        <dbReference type="Proteomes" id="UP000051063"/>
    </source>
</evidence>
<dbReference type="Gene3D" id="3.40.50.150">
    <property type="entry name" value="Vaccinia Virus protein VP39"/>
    <property type="match status" value="1"/>
</dbReference>
<organism evidence="1 2">
    <name type="scientific">Brevibacillus choshinensis</name>
    <dbReference type="NCBI Taxonomy" id="54911"/>
    <lineage>
        <taxon>Bacteria</taxon>
        <taxon>Bacillati</taxon>
        <taxon>Bacillota</taxon>
        <taxon>Bacilli</taxon>
        <taxon>Bacillales</taxon>
        <taxon>Paenibacillaceae</taxon>
        <taxon>Brevibacillus</taxon>
    </lineage>
</organism>
<dbReference type="EMBL" id="LJJB01000007">
    <property type="protein sequence ID" value="KQL48734.1"/>
    <property type="molecule type" value="Genomic_DNA"/>
</dbReference>
<protein>
    <recommendedName>
        <fullName evidence="3">Methyltransferase domain-containing protein</fullName>
    </recommendedName>
</protein>
<sequence length="209" mass="24495">MILKTKECEDMSDLETHYRNLFLKFGDSAESAQYRDRITQVKRYEILIEIANITGSKVLDFGCGTAHFATFLKEKGIQVDYTGVDFVNEFLQCAKEKHPESKFCSLDEALQDTYDYAFVSGVFNNVMENNENFYKETVKQLYQVAKKGLSFNMMSSYVDYYDQGLYYEKPENVFQFIKNEVSPYVAIRNDYQIRDGVIPFEFAVYVYKR</sequence>
<keyword evidence="2" id="KW-1185">Reference proteome</keyword>
<accession>A0ABR5NBH9</accession>
<gene>
    <name evidence="1" type="ORF">AN963_02740</name>
</gene>